<dbReference type="InterPro" id="IPR036286">
    <property type="entry name" value="LexA/Signal_pep-like_sf"/>
</dbReference>
<dbReference type="InterPro" id="IPR019533">
    <property type="entry name" value="Peptidase_S26"/>
</dbReference>
<dbReference type="GO" id="GO:0016020">
    <property type="term" value="C:membrane"/>
    <property type="evidence" value="ECO:0007669"/>
    <property type="project" value="UniProtKB-SubCell"/>
</dbReference>
<dbReference type="Proteomes" id="UP000502677">
    <property type="component" value="Chromosome"/>
</dbReference>
<dbReference type="KEGG" id="lvi:G7068_15075"/>
<dbReference type="RefSeq" id="WP_166292713.1">
    <property type="nucleotide sequence ID" value="NZ_CP049863.1"/>
</dbReference>
<keyword evidence="2 6" id="KW-0812">Transmembrane</keyword>
<evidence type="ECO:0000313" key="8">
    <source>
        <dbReference type="Proteomes" id="UP000502677"/>
    </source>
</evidence>
<accession>A0A6G7XIE7</accession>
<evidence type="ECO:0000256" key="1">
    <source>
        <dbReference type="ARBA" id="ARBA00004370"/>
    </source>
</evidence>
<dbReference type="AlphaFoldDB" id="A0A6G7XIE7"/>
<dbReference type="PANTHER" id="PTHR10806:SF6">
    <property type="entry name" value="SIGNAL PEPTIDASE COMPLEX CATALYTIC SUBUNIT SEC11"/>
    <property type="match status" value="1"/>
</dbReference>
<sequence length="187" mass="20196">MSEVRVRPQRRGVSAFLSALGTGVMAGLTVLFVGVIFATVAIPFFTGSTALTVKTSSMEPAVPPGTMIVVHPIRFSEIEPGMIVTYQLRSGEPTLITHRVTQQQKLADGTGVLITKGDANPAPDVDPIIETQVRGTVRYAIPYIGWVTTLFAGETRTAIVTLVVAGLLLYAAWMLILSVRERRKMGR</sequence>
<evidence type="ECO:0000313" key="7">
    <source>
        <dbReference type="EMBL" id="QIK64380.1"/>
    </source>
</evidence>
<dbReference type="PANTHER" id="PTHR10806">
    <property type="entry name" value="SIGNAL PEPTIDASE COMPLEX CATALYTIC SUBUNIT SEC11"/>
    <property type="match status" value="1"/>
</dbReference>
<dbReference type="Gene3D" id="2.10.109.10">
    <property type="entry name" value="Umud Fragment, subunit A"/>
    <property type="match status" value="1"/>
</dbReference>
<evidence type="ECO:0000256" key="2">
    <source>
        <dbReference type="ARBA" id="ARBA00022692"/>
    </source>
</evidence>
<evidence type="ECO:0000256" key="4">
    <source>
        <dbReference type="ARBA" id="ARBA00023136"/>
    </source>
</evidence>
<dbReference type="NCBIfam" id="TIGR02228">
    <property type="entry name" value="sigpep_I_arch"/>
    <property type="match status" value="1"/>
</dbReference>
<feature type="transmembrane region" description="Helical" evidence="6">
    <location>
        <begin position="158"/>
        <end position="179"/>
    </location>
</feature>
<proteinExistence type="predicted"/>
<comment type="subcellular location">
    <subcellularLocation>
        <location evidence="1">Membrane</location>
    </subcellularLocation>
</comment>
<protein>
    <recommendedName>
        <fullName evidence="5">Signal peptidase I</fullName>
        <ecNumber evidence="5">3.4.21.89</ecNumber>
    </recommendedName>
</protein>
<dbReference type="GO" id="GO:0004252">
    <property type="term" value="F:serine-type endopeptidase activity"/>
    <property type="evidence" value="ECO:0007669"/>
    <property type="project" value="UniProtKB-UniRule"/>
</dbReference>
<reference evidence="7 8" key="1">
    <citation type="submission" date="2020-03" db="EMBL/GenBank/DDBJ databases">
        <title>Leucobacter sp. nov., isolated from beetles.</title>
        <authorList>
            <person name="Hyun D.-W."/>
            <person name="Bae J.-W."/>
        </authorList>
    </citation>
    <scope>NUCLEOTIDE SEQUENCE [LARGE SCALE GENOMIC DNA]</scope>
    <source>
        <strain evidence="7 8">HDW9C</strain>
    </source>
</reference>
<keyword evidence="4 6" id="KW-0472">Membrane</keyword>
<organism evidence="7 8">
    <name type="scientific">Leucobacter viscericola</name>
    <dbReference type="NCBI Taxonomy" id="2714935"/>
    <lineage>
        <taxon>Bacteria</taxon>
        <taxon>Bacillati</taxon>
        <taxon>Actinomycetota</taxon>
        <taxon>Actinomycetes</taxon>
        <taxon>Micrococcales</taxon>
        <taxon>Microbacteriaceae</taxon>
        <taxon>Leucobacter</taxon>
    </lineage>
</organism>
<dbReference type="SUPFAM" id="SSF51306">
    <property type="entry name" value="LexA/Signal peptidase"/>
    <property type="match status" value="1"/>
</dbReference>
<dbReference type="CDD" id="cd06530">
    <property type="entry name" value="S26_SPase_I"/>
    <property type="match status" value="1"/>
</dbReference>
<dbReference type="EMBL" id="CP049863">
    <property type="protein sequence ID" value="QIK64380.1"/>
    <property type="molecule type" value="Genomic_DNA"/>
</dbReference>
<name>A0A6G7XIE7_9MICO</name>
<dbReference type="InterPro" id="IPR001733">
    <property type="entry name" value="Peptidase_S26B"/>
</dbReference>
<keyword evidence="3 6" id="KW-1133">Transmembrane helix</keyword>
<keyword evidence="7" id="KW-0378">Hydrolase</keyword>
<evidence type="ECO:0000256" key="3">
    <source>
        <dbReference type="ARBA" id="ARBA00022989"/>
    </source>
</evidence>
<evidence type="ECO:0000256" key="5">
    <source>
        <dbReference type="NCBIfam" id="TIGR02228"/>
    </source>
</evidence>
<gene>
    <name evidence="7" type="ORF">G7068_15075</name>
</gene>
<dbReference type="GO" id="GO:0006465">
    <property type="term" value="P:signal peptide processing"/>
    <property type="evidence" value="ECO:0007669"/>
    <property type="project" value="UniProtKB-UniRule"/>
</dbReference>
<dbReference type="EC" id="3.4.21.89" evidence="5"/>
<dbReference type="GO" id="GO:0009003">
    <property type="term" value="F:signal peptidase activity"/>
    <property type="evidence" value="ECO:0007669"/>
    <property type="project" value="UniProtKB-EC"/>
</dbReference>
<feature type="transmembrane region" description="Helical" evidence="6">
    <location>
        <begin position="12"/>
        <end position="45"/>
    </location>
</feature>
<keyword evidence="8" id="KW-1185">Reference proteome</keyword>
<evidence type="ECO:0000256" key="6">
    <source>
        <dbReference type="SAM" id="Phobius"/>
    </source>
</evidence>